<keyword evidence="10" id="KW-0739">Sodium transport</keyword>
<evidence type="ECO:0000256" key="2">
    <source>
        <dbReference type="ARBA" id="ARBA00006434"/>
    </source>
</evidence>
<feature type="transmembrane region" description="Helical" evidence="12">
    <location>
        <begin position="378"/>
        <end position="398"/>
    </location>
</feature>
<organism evidence="13 14">
    <name type="scientific">Holothuria leucospilota</name>
    <name type="common">Black long sea cucumber</name>
    <name type="synonym">Mertensiothuria leucospilota</name>
    <dbReference type="NCBI Taxonomy" id="206669"/>
    <lineage>
        <taxon>Eukaryota</taxon>
        <taxon>Metazoa</taxon>
        <taxon>Echinodermata</taxon>
        <taxon>Eleutherozoa</taxon>
        <taxon>Echinozoa</taxon>
        <taxon>Holothuroidea</taxon>
        <taxon>Aspidochirotacea</taxon>
        <taxon>Aspidochirotida</taxon>
        <taxon>Holothuriidae</taxon>
        <taxon>Holothuria</taxon>
    </lineage>
</organism>
<evidence type="ECO:0000313" key="13">
    <source>
        <dbReference type="EMBL" id="KAJ8030456.1"/>
    </source>
</evidence>
<evidence type="ECO:0000256" key="4">
    <source>
        <dbReference type="ARBA" id="ARBA00022475"/>
    </source>
</evidence>
<sequence>MEYLRVVDYIVIVAFLAFSSLIGLYQAFRGRRQTTADEYLLADRRMNPFAVIFSTVANVLSSIAYLGNPAEVYLHGPQYLMVLPSKIIPIVMITTSFVPIYYNLRVTSIYEYLRIRFGKSVQYVGVAMNSVYLLIMLAINVYAPAMALNAITGLSVPGSIITAGLVCTLYTSLGGIKAVLWTGVFQVTIIFLSGIFVTIIACTINVGGITEVFRINARDGRDIDLDFRPSPGIRHTFWSVLIGLGVMALSYNGTNQITVQRYMTCKSLRQAKLVSAMSLLLIGVVQVLTGITGLFLYAYFAGCDPLNAGIVQKADQIMAYIVADLFHDIPGLTGFLMYAIFSGSLGNVSTGINSIATMIGQDIIKSFNPNINDLKYNVMVKGVAILVGGLIISLAFVVSTFGPILEASTMLNGVFIGPLLGVFMLGIYFPWSNSKGALAGMISSMVVGSWLKTGALFYPPVLNDPPRFIDQCPNFLTNSTESPFGSIYYKFTIQETLVYTTGDKGLTDGISLYSLSYAYYTLLTTVVTIIFGLIVSYFTHPTDPSSLDPELLSPWTRRICHVKQRVGNDWNEGIAYHRANEGDIQLKGKV</sequence>
<evidence type="ECO:0000256" key="5">
    <source>
        <dbReference type="ARBA" id="ARBA00022692"/>
    </source>
</evidence>
<name>A0A9Q1BPX0_HOLLE</name>
<dbReference type="OrthoDB" id="6132759at2759"/>
<feature type="transmembrane region" description="Helical" evidence="12">
    <location>
        <begin position="335"/>
        <end position="357"/>
    </location>
</feature>
<feature type="transmembrane region" description="Helical" evidence="12">
    <location>
        <begin position="149"/>
        <end position="171"/>
    </location>
</feature>
<comment type="caution">
    <text evidence="13">The sequence shown here is derived from an EMBL/GenBank/DDBJ whole genome shotgun (WGS) entry which is preliminary data.</text>
</comment>
<dbReference type="Proteomes" id="UP001152320">
    <property type="component" value="Chromosome 13"/>
</dbReference>
<comment type="subcellular location">
    <subcellularLocation>
        <location evidence="1">Cell membrane</location>
        <topology evidence="1">Multi-pass membrane protein</topology>
    </subcellularLocation>
</comment>
<feature type="transmembrane region" description="Helical" evidence="12">
    <location>
        <begin position="235"/>
        <end position="252"/>
    </location>
</feature>
<gene>
    <name evidence="13" type="ORF">HOLleu_26891</name>
</gene>
<feature type="transmembrane region" description="Helical" evidence="12">
    <location>
        <begin position="517"/>
        <end position="538"/>
    </location>
</feature>
<evidence type="ECO:0000256" key="7">
    <source>
        <dbReference type="ARBA" id="ARBA00023053"/>
    </source>
</evidence>
<feature type="transmembrane region" description="Helical" evidence="12">
    <location>
        <begin position="410"/>
        <end position="431"/>
    </location>
</feature>
<dbReference type="GO" id="GO:0005886">
    <property type="term" value="C:plasma membrane"/>
    <property type="evidence" value="ECO:0007669"/>
    <property type="project" value="UniProtKB-SubCell"/>
</dbReference>
<keyword evidence="4" id="KW-1003">Cell membrane</keyword>
<feature type="transmembrane region" description="Helical" evidence="12">
    <location>
        <begin position="273"/>
        <end position="300"/>
    </location>
</feature>
<evidence type="ECO:0000256" key="10">
    <source>
        <dbReference type="ARBA" id="ARBA00023201"/>
    </source>
</evidence>
<feature type="transmembrane region" description="Helical" evidence="12">
    <location>
        <begin position="79"/>
        <end position="102"/>
    </location>
</feature>
<keyword evidence="9 12" id="KW-0472">Membrane</keyword>
<evidence type="ECO:0000256" key="9">
    <source>
        <dbReference type="ARBA" id="ARBA00023136"/>
    </source>
</evidence>
<accession>A0A9Q1BPX0</accession>
<protein>
    <submittedName>
        <fullName evidence="13">Sodium-coupled monocarboxylate transporter 2</fullName>
    </submittedName>
</protein>
<feature type="transmembrane region" description="Helical" evidence="12">
    <location>
        <begin position="438"/>
        <end position="458"/>
    </location>
</feature>
<evidence type="ECO:0000256" key="3">
    <source>
        <dbReference type="ARBA" id="ARBA00022448"/>
    </source>
</evidence>
<dbReference type="NCBIfam" id="TIGR00813">
    <property type="entry name" value="sss"/>
    <property type="match status" value="1"/>
</dbReference>
<reference evidence="13" key="1">
    <citation type="submission" date="2021-10" db="EMBL/GenBank/DDBJ databases">
        <title>Tropical sea cucumber genome reveals ecological adaptation and Cuvierian tubules defense mechanism.</title>
        <authorList>
            <person name="Chen T."/>
        </authorList>
    </citation>
    <scope>NUCLEOTIDE SEQUENCE</scope>
    <source>
        <strain evidence="13">Nanhai2018</strain>
        <tissue evidence="13">Muscle</tissue>
    </source>
</reference>
<dbReference type="GO" id="GO:0006814">
    <property type="term" value="P:sodium ion transport"/>
    <property type="evidence" value="ECO:0007669"/>
    <property type="project" value="UniProtKB-KW"/>
</dbReference>
<evidence type="ECO:0000256" key="11">
    <source>
        <dbReference type="RuleBase" id="RU362091"/>
    </source>
</evidence>
<proteinExistence type="inferred from homology"/>
<dbReference type="Pfam" id="PF00474">
    <property type="entry name" value="SSF"/>
    <property type="match status" value="1"/>
</dbReference>
<evidence type="ECO:0000256" key="8">
    <source>
        <dbReference type="ARBA" id="ARBA00023065"/>
    </source>
</evidence>
<feature type="transmembrane region" description="Helical" evidence="12">
    <location>
        <begin position="178"/>
        <end position="206"/>
    </location>
</feature>
<keyword evidence="6 12" id="KW-1133">Transmembrane helix</keyword>
<dbReference type="InterPro" id="IPR038377">
    <property type="entry name" value="Na/Glc_symporter_sf"/>
</dbReference>
<feature type="transmembrane region" description="Helical" evidence="12">
    <location>
        <begin position="123"/>
        <end position="143"/>
    </location>
</feature>
<dbReference type="InterPro" id="IPR051163">
    <property type="entry name" value="Sodium:Solute_Symporter_SSF"/>
</dbReference>
<dbReference type="CDD" id="cd11492">
    <property type="entry name" value="SLC5sbd_NIS-SMVT"/>
    <property type="match status" value="1"/>
</dbReference>
<dbReference type="GO" id="GO:0015293">
    <property type="term" value="F:symporter activity"/>
    <property type="evidence" value="ECO:0007669"/>
    <property type="project" value="TreeGrafter"/>
</dbReference>
<keyword evidence="14" id="KW-1185">Reference proteome</keyword>
<keyword evidence="8" id="KW-0406">Ion transport</keyword>
<dbReference type="PROSITE" id="PS50283">
    <property type="entry name" value="NA_SOLUT_SYMP_3"/>
    <property type="match status" value="1"/>
</dbReference>
<comment type="similarity">
    <text evidence="2 11">Belongs to the sodium:solute symporter (SSF) (TC 2.A.21) family.</text>
</comment>
<evidence type="ECO:0000256" key="6">
    <source>
        <dbReference type="ARBA" id="ARBA00022989"/>
    </source>
</evidence>
<dbReference type="AlphaFoldDB" id="A0A9Q1BPX0"/>
<dbReference type="EMBL" id="JAIZAY010000013">
    <property type="protein sequence ID" value="KAJ8030456.1"/>
    <property type="molecule type" value="Genomic_DNA"/>
</dbReference>
<dbReference type="PANTHER" id="PTHR42985">
    <property type="entry name" value="SODIUM-COUPLED MONOCARBOXYLATE TRANSPORTER"/>
    <property type="match status" value="1"/>
</dbReference>
<dbReference type="Gene3D" id="1.20.1730.10">
    <property type="entry name" value="Sodium/glucose cotransporter"/>
    <property type="match status" value="1"/>
</dbReference>
<dbReference type="PANTHER" id="PTHR42985:SF40">
    <property type="entry name" value="LD47995P-RELATED"/>
    <property type="match status" value="1"/>
</dbReference>
<evidence type="ECO:0000313" key="14">
    <source>
        <dbReference type="Proteomes" id="UP001152320"/>
    </source>
</evidence>
<evidence type="ECO:0000256" key="1">
    <source>
        <dbReference type="ARBA" id="ARBA00004651"/>
    </source>
</evidence>
<evidence type="ECO:0000256" key="12">
    <source>
        <dbReference type="SAM" id="Phobius"/>
    </source>
</evidence>
<feature type="transmembrane region" description="Helical" evidence="12">
    <location>
        <begin position="49"/>
        <end position="67"/>
    </location>
</feature>
<keyword evidence="5 12" id="KW-0812">Transmembrane</keyword>
<keyword evidence="7" id="KW-0915">Sodium</keyword>
<feature type="transmembrane region" description="Helical" evidence="12">
    <location>
        <begin position="6"/>
        <end position="28"/>
    </location>
</feature>
<dbReference type="InterPro" id="IPR001734">
    <property type="entry name" value="Na/solute_symporter"/>
</dbReference>
<keyword evidence="3" id="KW-0813">Transport</keyword>